<organism evidence="1 2">
    <name type="scientific">Delftia acidovorans</name>
    <name type="common">Pseudomonas acidovorans</name>
    <name type="synonym">Comamonas acidovorans</name>
    <dbReference type="NCBI Taxonomy" id="80866"/>
    <lineage>
        <taxon>Bacteria</taxon>
        <taxon>Pseudomonadati</taxon>
        <taxon>Pseudomonadota</taxon>
        <taxon>Betaproteobacteria</taxon>
        <taxon>Burkholderiales</taxon>
        <taxon>Comamonadaceae</taxon>
        <taxon>Delftia</taxon>
    </lineage>
</organism>
<dbReference type="Proteomes" id="UP001287445">
    <property type="component" value="Unassembled WGS sequence"/>
</dbReference>
<dbReference type="RefSeq" id="WP_319075886.1">
    <property type="nucleotide sequence ID" value="NZ_JAWWMZ010000011.1"/>
</dbReference>
<name>A0AAJ2R2E1_DELAC</name>
<comment type="caution">
    <text evidence="1">The sequence shown here is derived from an EMBL/GenBank/DDBJ whole genome shotgun (WGS) entry which is preliminary data.</text>
</comment>
<evidence type="ECO:0000313" key="1">
    <source>
        <dbReference type="EMBL" id="MDX4956421.1"/>
    </source>
</evidence>
<accession>A0AAJ2R2E1</accession>
<dbReference type="EMBL" id="JAWWMZ010000011">
    <property type="protein sequence ID" value="MDX4956421.1"/>
    <property type="molecule type" value="Genomic_DNA"/>
</dbReference>
<protein>
    <submittedName>
        <fullName evidence="1">Uncharacterized protein</fullName>
    </submittedName>
</protein>
<sequence>MRILYHKDILFDIFSGNIVLNDYERSVVNSSGIILTSEIVNDYNSRFGDNQIYRDWISSLFSYKMIENVESYIIKREISENFVSLDHYEIGSYYSDQEVISAKIVNSKINSISIKTTLKEFVSTRRNCKNPYKTVIMESNGNAGFDLFERYLKIEKEIYIYDQYINSKSKIFLKYIKDNVSADAYVKVFLFEEGGNCFSAEELNREFNSGKFKFYKVKGSTAARIHDRFINFGKRIQVTFSKGLDQFNPLLKNRIIIYENCDSVISFFDILNSDKKYLIESVNGLKIEIPKRY</sequence>
<evidence type="ECO:0000313" key="2">
    <source>
        <dbReference type="Proteomes" id="UP001287445"/>
    </source>
</evidence>
<reference evidence="1" key="1">
    <citation type="submission" date="2023-11" db="EMBL/GenBank/DDBJ databases">
        <title>Identification and selenium tolerance of Delftia acidovorans R3-25.</title>
        <authorList>
            <person name="Zhang S."/>
            <person name="Liu Y."/>
            <person name="Guo Y."/>
        </authorList>
    </citation>
    <scope>NUCLEOTIDE SEQUENCE</scope>
    <source>
        <strain evidence="1">R3-25</strain>
    </source>
</reference>
<dbReference type="AlphaFoldDB" id="A0AAJ2R2E1"/>
<gene>
    <name evidence="1" type="ORF">SGN30_23650</name>
</gene>
<proteinExistence type="predicted"/>